<dbReference type="RefSeq" id="WP_259857629.1">
    <property type="nucleotide sequence ID" value="NZ_BAAAST010000001.1"/>
</dbReference>
<keyword evidence="1" id="KW-0238">DNA-binding</keyword>
<evidence type="ECO:0000256" key="1">
    <source>
        <dbReference type="ARBA" id="ARBA00023125"/>
    </source>
</evidence>
<name>A0ABY5VVR0_9ACTN</name>
<dbReference type="InterPro" id="IPR050807">
    <property type="entry name" value="TransReg_Diox_bact_type"/>
</dbReference>
<dbReference type="PROSITE" id="PS50943">
    <property type="entry name" value="HTH_CROC1"/>
    <property type="match status" value="1"/>
</dbReference>
<evidence type="ECO:0000313" key="4">
    <source>
        <dbReference type="Proteomes" id="UP001059617"/>
    </source>
</evidence>
<dbReference type="EMBL" id="CP073720">
    <property type="protein sequence ID" value="UWP79871.1"/>
    <property type="molecule type" value="Genomic_DNA"/>
</dbReference>
<evidence type="ECO:0000259" key="2">
    <source>
        <dbReference type="PROSITE" id="PS50943"/>
    </source>
</evidence>
<proteinExistence type="predicted"/>
<evidence type="ECO:0000313" key="3">
    <source>
        <dbReference type="EMBL" id="UWP79871.1"/>
    </source>
</evidence>
<dbReference type="PANTHER" id="PTHR46797">
    <property type="entry name" value="HTH-TYPE TRANSCRIPTIONAL REGULATOR"/>
    <property type="match status" value="1"/>
</dbReference>
<dbReference type="InterPro" id="IPR011051">
    <property type="entry name" value="RmlC_Cupin_sf"/>
</dbReference>
<sequence length="372" mass="40006">MRLPAGGEDGGSVALFGIPQLDQLLHGLFWGENVFWALDDDDAGMARFAEGVLRCIARVSSFTRRIVVDVEPRRWTAPDGFEFYPAGAGLHDLVADLKSAAGVVLAVNLRAFARDDDDRAAAWATAQLGHFALQHGVVTHWFDAAADQTSGVQTLAQCVIEARAGHLRIERADGRRSQVRGAMLPYRLGEEGLTVDATSAASLLGRGLRSIRHQRGWTQAHLAELVGVSASAISQAERGQHALSLETVLDLSDKLGMSVDHLLRGQPPSYELARADGIAWSRTGGTPYLIDSEALGLRMSVVRIPPRGSAAPAFRTDKAQVLLVAVGLVQVVLPAARPILRQGDALTVHRAGVSSCRNLGDDEAIVFWQEHD</sequence>
<dbReference type="SMART" id="SM00530">
    <property type="entry name" value="HTH_XRE"/>
    <property type="match status" value="1"/>
</dbReference>
<dbReference type="Pfam" id="PF13560">
    <property type="entry name" value="HTH_31"/>
    <property type="match status" value="1"/>
</dbReference>
<gene>
    <name evidence="3" type="ORF">Dfulv_32525</name>
</gene>
<keyword evidence="4" id="KW-1185">Reference proteome</keyword>
<dbReference type="Proteomes" id="UP001059617">
    <property type="component" value="Chromosome"/>
</dbReference>
<feature type="domain" description="HTH cro/C1-type" evidence="2">
    <location>
        <begin position="208"/>
        <end position="262"/>
    </location>
</feature>
<dbReference type="SUPFAM" id="SSF47413">
    <property type="entry name" value="lambda repressor-like DNA-binding domains"/>
    <property type="match status" value="1"/>
</dbReference>
<organism evidence="3 4">
    <name type="scientific">Dactylosporangium fulvum</name>
    <dbReference type="NCBI Taxonomy" id="53359"/>
    <lineage>
        <taxon>Bacteria</taxon>
        <taxon>Bacillati</taxon>
        <taxon>Actinomycetota</taxon>
        <taxon>Actinomycetes</taxon>
        <taxon>Micromonosporales</taxon>
        <taxon>Micromonosporaceae</taxon>
        <taxon>Dactylosporangium</taxon>
    </lineage>
</organism>
<reference evidence="3" key="1">
    <citation type="submission" date="2021-04" db="EMBL/GenBank/DDBJ databases">
        <authorList>
            <person name="Hartkoorn R.C."/>
            <person name="Beaudoing E."/>
            <person name="Hot D."/>
        </authorList>
    </citation>
    <scope>NUCLEOTIDE SEQUENCE</scope>
    <source>
        <strain evidence="3">NRRL B-16292</strain>
    </source>
</reference>
<protein>
    <submittedName>
        <fullName evidence="3">Helix-turn-helix transcriptional regulator</fullName>
    </submittedName>
</protein>
<dbReference type="InterPro" id="IPR001387">
    <property type="entry name" value="Cro/C1-type_HTH"/>
</dbReference>
<dbReference type="PANTHER" id="PTHR46797:SF1">
    <property type="entry name" value="METHYLPHOSPHONATE SYNTHASE"/>
    <property type="match status" value="1"/>
</dbReference>
<dbReference type="SUPFAM" id="SSF51182">
    <property type="entry name" value="RmlC-like cupins"/>
    <property type="match status" value="1"/>
</dbReference>
<accession>A0ABY5VVR0</accession>
<reference evidence="3" key="2">
    <citation type="submission" date="2022-09" db="EMBL/GenBank/DDBJ databases">
        <title>Biosynthetic gene clusters of Dactylosporangioum fulvum.</title>
        <authorList>
            <person name="Caradec T."/>
        </authorList>
    </citation>
    <scope>NUCLEOTIDE SEQUENCE</scope>
    <source>
        <strain evidence="3">NRRL B-16292</strain>
    </source>
</reference>
<dbReference type="Gene3D" id="1.10.260.40">
    <property type="entry name" value="lambda repressor-like DNA-binding domains"/>
    <property type="match status" value="1"/>
</dbReference>
<dbReference type="InterPro" id="IPR010982">
    <property type="entry name" value="Lambda_DNA-bd_dom_sf"/>
</dbReference>
<dbReference type="CDD" id="cd00093">
    <property type="entry name" value="HTH_XRE"/>
    <property type="match status" value="1"/>
</dbReference>